<proteinExistence type="inferred from homology"/>
<dbReference type="SUPFAM" id="SSF109755">
    <property type="entry name" value="PhoU-like"/>
    <property type="match status" value="1"/>
</dbReference>
<dbReference type="EMBL" id="VGJX01000366">
    <property type="protein sequence ID" value="MBM3274892.1"/>
    <property type="molecule type" value="Genomic_DNA"/>
</dbReference>
<dbReference type="Pfam" id="PF01865">
    <property type="entry name" value="PhoU_div"/>
    <property type="match status" value="1"/>
</dbReference>
<dbReference type="InterPro" id="IPR018445">
    <property type="entry name" value="Put_Phosphate_transp_reg"/>
</dbReference>
<organism evidence="2 3">
    <name type="scientific">Candidatus Tanganyikabacteria bacterium</name>
    <dbReference type="NCBI Taxonomy" id="2961651"/>
    <lineage>
        <taxon>Bacteria</taxon>
        <taxon>Bacillati</taxon>
        <taxon>Candidatus Sericytochromatia</taxon>
        <taxon>Candidatus Tanganyikabacteria</taxon>
    </lineage>
</organism>
<evidence type="ECO:0000313" key="3">
    <source>
        <dbReference type="Proteomes" id="UP000703893"/>
    </source>
</evidence>
<dbReference type="InterPro" id="IPR038078">
    <property type="entry name" value="PhoU-like_sf"/>
</dbReference>
<gene>
    <name evidence="2" type="ORF">FJZ00_07050</name>
</gene>
<dbReference type="InterPro" id="IPR052912">
    <property type="entry name" value="UPF0111_domain"/>
</dbReference>
<name>A0A938BJ17_9BACT</name>
<dbReference type="PANTHER" id="PTHR37298:SF1">
    <property type="entry name" value="UPF0111 PROTEIN YKAA"/>
    <property type="match status" value="1"/>
</dbReference>
<sequence length="206" mass="23646">MINFAPRKEPFFDLLADAASNALDTARALRDLVEDYREIETKFERIRQMEHEGDRIAHEIFERLNKTFVTPIDREDIHALTIDIDDIVDGIEEVADHLLIYRIKEPTAMVIGMVRILVRCCEEIAAAVPLLHGKRAAEIAERVVEINRLENEGDQLYRAALEKLFEAPENLLDVIRWKEVYEVVEKAIDSAEDIADCLHGIQIKNA</sequence>
<dbReference type="PANTHER" id="PTHR37298">
    <property type="entry name" value="UPF0111 PROTEIN YKAA"/>
    <property type="match status" value="1"/>
</dbReference>
<reference evidence="2 3" key="1">
    <citation type="submission" date="2019-03" db="EMBL/GenBank/DDBJ databases">
        <title>Lake Tanganyika Metagenome-Assembled Genomes (MAGs).</title>
        <authorList>
            <person name="Tran P."/>
        </authorList>
    </citation>
    <scope>NUCLEOTIDE SEQUENCE [LARGE SCALE GENOMIC DNA]</scope>
    <source>
        <strain evidence="2">K_DeepCast_65m_m2_236</strain>
    </source>
</reference>
<comment type="caution">
    <text evidence="2">The sequence shown here is derived from an EMBL/GenBank/DDBJ whole genome shotgun (WGS) entry which is preliminary data.</text>
</comment>
<dbReference type="Gene3D" id="1.20.58.220">
    <property type="entry name" value="Phosphate transport system protein phou homolog 2, domain 2"/>
    <property type="match status" value="1"/>
</dbReference>
<evidence type="ECO:0000313" key="2">
    <source>
        <dbReference type="EMBL" id="MBM3274892.1"/>
    </source>
</evidence>
<protein>
    <submittedName>
        <fullName evidence="2">DUF47 domain-containing protein</fullName>
    </submittedName>
</protein>
<evidence type="ECO:0000256" key="1">
    <source>
        <dbReference type="ARBA" id="ARBA00008591"/>
    </source>
</evidence>
<accession>A0A938BJ17</accession>
<comment type="similarity">
    <text evidence="1">Belongs to the UPF0111 family.</text>
</comment>
<dbReference type="Proteomes" id="UP000703893">
    <property type="component" value="Unassembled WGS sequence"/>
</dbReference>
<dbReference type="AlphaFoldDB" id="A0A938BJ17"/>